<reference evidence="2 3" key="1">
    <citation type="submission" date="2024-12" db="EMBL/GenBank/DDBJ databases">
        <title>Forecasting of Potato common scab and diversities of Pathogenic streptomyces spp. in china.</title>
        <authorList>
            <person name="Handique U."/>
            <person name="Wu J."/>
        </authorList>
    </citation>
    <scope>NUCLEOTIDE SEQUENCE [LARGE SCALE GENOMIC DNA]</scope>
    <source>
        <strain evidence="2 3">ZRIMU1530</strain>
    </source>
</reference>
<dbReference type="EMBL" id="JBJVNI010000003">
    <property type="protein sequence ID" value="MFM9608321.1"/>
    <property type="molecule type" value="Genomic_DNA"/>
</dbReference>
<sequence length="305" mass="33912">MASQAATGDGVASGLDRRAELRDFLRSRRARLRPEDVGVLSHGRRRVPGLRREELAQLAGVSYAYYARLEQGYGETMSDEVLDAVARALRLNPEEREHLIRMAQPGRHATTNAAPSSQPLRPSIQSLLDTIGVPAYVISRRLDILGWNRLALAVFGDWDRLRPEDLNVARLMFLSPEARERFADPHLLDLEIAGVLRMNAGKSPDDSQLSSLIQELTQKSPEFRQLWARHEVTCRGGGNVVRMRHPLVGEYDLIHEPLALPGGAPMRMVTHHAEPGTPSADALRMLASWETEPQDGPRSPSGHRA</sequence>
<feature type="domain" description="HTH cro/C1-type" evidence="1">
    <location>
        <begin position="49"/>
        <end position="96"/>
    </location>
</feature>
<evidence type="ECO:0000259" key="1">
    <source>
        <dbReference type="PROSITE" id="PS50943"/>
    </source>
</evidence>
<dbReference type="Proteomes" id="UP001631957">
    <property type="component" value="Unassembled WGS sequence"/>
</dbReference>
<accession>A0ABW9HK93</accession>
<dbReference type="Pfam" id="PF13560">
    <property type="entry name" value="HTH_31"/>
    <property type="match status" value="1"/>
</dbReference>
<protein>
    <submittedName>
        <fullName evidence="2">Helix-turn-helix domain-containing protein</fullName>
    </submittedName>
</protein>
<comment type="caution">
    <text evidence="2">The sequence shown here is derived from an EMBL/GenBank/DDBJ whole genome shotgun (WGS) entry which is preliminary data.</text>
</comment>
<dbReference type="PANTHER" id="PTHR35010:SF2">
    <property type="entry name" value="BLL4672 PROTEIN"/>
    <property type="match status" value="1"/>
</dbReference>
<dbReference type="Pfam" id="PF17765">
    <property type="entry name" value="MLTR_LBD"/>
    <property type="match status" value="1"/>
</dbReference>
<dbReference type="Gene3D" id="3.30.450.180">
    <property type="match status" value="1"/>
</dbReference>
<dbReference type="PANTHER" id="PTHR35010">
    <property type="entry name" value="BLL4672 PROTEIN-RELATED"/>
    <property type="match status" value="1"/>
</dbReference>
<dbReference type="Gene3D" id="1.10.260.40">
    <property type="entry name" value="lambda repressor-like DNA-binding domains"/>
    <property type="match status" value="1"/>
</dbReference>
<name>A0ABW9HK93_9ACTN</name>
<gene>
    <name evidence="2" type="ORF">ACKI18_06300</name>
</gene>
<dbReference type="InterPro" id="IPR010982">
    <property type="entry name" value="Lambda_DNA-bd_dom_sf"/>
</dbReference>
<evidence type="ECO:0000313" key="3">
    <source>
        <dbReference type="Proteomes" id="UP001631957"/>
    </source>
</evidence>
<dbReference type="PROSITE" id="PS50943">
    <property type="entry name" value="HTH_CROC1"/>
    <property type="match status" value="1"/>
</dbReference>
<evidence type="ECO:0000313" key="2">
    <source>
        <dbReference type="EMBL" id="MFM9608321.1"/>
    </source>
</evidence>
<keyword evidence="3" id="KW-1185">Reference proteome</keyword>
<dbReference type="InterPro" id="IPR001387">
    <property type="entry name" value="Cro/C1-type_HTH"/>
</dbReference>
<dbReference type="InterPro" id="IPR041413">
    <property type="entry name" value="MLTR_LBD"/>
</dbReference>
<dbReference type="CDD" id="cd00093">
    <property type="entry name" value="HTH_XRE"/>
    <property type="match status" value="1"/>
</dbReference>
<proteinExistence type="predicted"/>
<dbReference type="RefSeq" id="WP_055722754.1">
    <property type="nucleotide sequence ID" value="NZ_JBJVNI010000003.1"/>
</dbReference>
<dbReference type="SMART" id="SM00530">
    <property type="entry name" value="HTH_XRE"/>
    <property type="match status" value="1"/>
</dbReference>
<organism evidence="2 3">
    <name type="scientific">Streptomyces niveiscabiei</name>
    <dbReference type="NCBI Taxonomy" id="164115"/>
    <lineage>
        <taxon>Bacteria</taxon>
        <taxon>Bacillati</taxon>
        <taxon>Actinomycetota</taxon>
        <taxon>Actinomycetes</taxon>
        <taxon>Kitasatosporales</taxon>
        <taxon>Streptomycetaceae</taxon>
        <taxon>Streptomyces</taxon>
    </lineage>
</organism>
<dbReference type="SUPFAM" id="SSF47413">
    <property type="entry name" value="lambda repressor-like DNA-binding domains"/>
    <property type="match status" value="1"/>
</dbReference>